<feature type="transmembrane region" description="Helical" evidence="2">
    <location>
        <begin position="28"/>
        <end position="49"/>
    </location>
</feature>
<keyword evidence="2" id="KW-0472">Membrane</keyword>
<feature type="transmembrane region" description="Helical" evidence="2">
    <location>
        <begin position="200"/>
        <end position="221"/>
    </location>
</feature>
<proteinExistence type="predicted"/>
<accession>A0ABR3FEF1</accession>
<dbReference type="Proteomes" id="UP001465976">
    <property type="component" value="Unassembled WGS sequence"/>
</dbReference>
<feature type="transmembrane region" description="Helical" evidence="2">
    <location>
        <begin position="125"/>
        <end position="143"/>
    </location>
</feature>
<feature type="compositionally biased region" description="Basic and acidic residues" evidence="1">
    <location>
        <begin position="318"/>
        <end position="332"/>
    </location>
</feature>
<sequence length="358" mass="40004">MADRDSAPVAPDTQRFMISTGELLAGDLVTLTCESGLWAIYLVLFIWALRLQLPRTVRNPSVASVSVLAVTVFLFASSTALWGLQVVDMMAAIKQSLLVSSDVSLHERAENFNQQEFLTGVTEEVLFMANMIVGDSVVIWRAWVICKNTRLQKLVWIPITIILVSLAFAIIAMNCLAGNGFVISSSIAIGSRTCQWGEPIAWALSLCTNLSSTTLIAIRAWQHRHFLRANSANVLRNSGGHRILIILVESGFAYCLFWLTQLQLFFPSVQRYDFITFFHDALNAVGDQISGIYPTIIIILVNKQRSLRDVTLLELEESKEPKAEAPREREVSTLRFRSAGEQSETDLERGKETRLPRV</sequence>
<protein>
    <submittedName>
        <fullName evidence="3">Uncharacterized protein</fullName>
    </submittedName>
</protein>
<keyword evidence="4" id="KW-1185">Reference proteome</keyword>
<name>A0ABR3FEF1_9AGAR</name>
<feature type="region of interest" description="Disordered" evidence="1">
    <location>
        <begin position="318"/>
        <end position="358"/>
    </location>
</feature>
<feature type="transmembrane region" description="Helical" evidence="2">
    <location>
        <begin position="242"/>
        <end position="261"/>
    </location>
</feature>
<evidence type="ECO:0000313" key="4">
    <source>
        <dbReference type="Proteomes" id="UP001465976"/>
    </source>
</evidence>
<evidence type="ECO:0000256" key="1">
    <source>
        <dbReference type="SAM" id="MobiDB-lite"/>
    </source>
</evidence>
<evidence type="ECO:0000256" key="2">
    <source>
        <dbReference type="SAM" id="Phobius"/>
    </source>
</evidence>
<feature type="transmembrane region" description="Helical" evidence="2">
    <location>
        <begin position="281"/>
        <end position="301"/>
    </location>
</feature>
<keyword evidence="2" id="KW-1133">Transmembrane helix</keyword>
<feature type="compositionally biased region" description="Basic and acidic residues" evidence="1">
    <location>
        <begin position="346"/>
        <end position="358"/>
    </location>
</feature>
<dbReference type="EMBL" id="JBAHYK010000490">
    <property type="protein sequence ID" value="KAL0573554.1"/>
    <property type="molecule type" value="Genomic_DNA"/>
</dbReference>
<gene>
    <name evidence="3" type="ORF">V5O48_008401</name>
</gene>
<reference evidence="3 4" key="1">
    <citation type="submission" date="2024-02" db="EMBL/GenBank/DDBJ databases">
        <title>A draft genome for the cacao thread blight pathogen Marasmius crinis-equi.</title>
        <authorList>
            <person name="Cohen S.P."/>
            <person name="Baruah I.K."/>
            <person name="Amoako-Attah I."/>
            <person name="Bukari Y."/>
            <person name="Meinhardt L.W."/>
            <person name="Bailey B.A."/>
        </authorList>
    </citation>
    <scope>NUCLEOTIDE SEQUENCE [LARGE SCALE GENOMIC DNA]</scope>
    <source>
        <strain evidence="3 4">GH-76</strain>
    </source>
</reference>
<feature type="transmembrane region" description="Helical" evidence="2">
    <location>
        <begin position="61"/>
        <end position="84"/>
    </location>
</feature>
<comment type="caution">
    <text evidence="3">The sequence shown here is derived from an EMBL/GenBank/DDBJ whole genome shotgun (WGS) entry which is preliminary data.</text>
</comment>
<organism evidence="3 4">
    <name type="scientific">Marasmius crinis-equi</name>
    <dbReference type="NCBI Taxonomy" id="585013"/>
    <lineage>
        <taxon>Eukaryota</taxon>
        <taxon>Fungi</taxon>
        <taxon>Dikarya</taxon>
        <taxon>Basidiomycota</taxon>
        <taxon>Agaricomycotina</taxon>
        <taxon>Agaricomycetes</taxon>
        <taxon>Agaricomycetidae</taxon>
        <taxon>Agaricales</taxon>
        <taxon>Marasmiineae</taxon>
        <taxon>Marasmiaceae</taxon>
        <taxon>Marasmius</taxon>
    </lineage>
</organism>
<evidence type="ECO:0000313" key="3">
    <source>
        <dbReference type="EMBL" id="KAL0573554.1"/>
    </source>
</evidence>
<keyword evidence="2" id="KW-0812">Transmembrane</keyword>
<feature type="transmembrane region" description="Helical" evidence="2">
    <location>
        <begin position="155"/>
        <end position="188"/>
    </location>
</feature>